<protein>
    <submittedName>
        <fullName evidence="1">Uncharacterized protein</fullName>
    </submittedName>
</protein>
<keyword evidence="2" id="KW-1185">Reference proteome</keyword>
<organism evidence="1 2">
    <name type="scientific">Chelonia mydas</name>
    <name type="common">Green sea-turtle</name>
    <name type="synonym">Chelonia agassizi</name>
    <dbReference type="NCBI Taxonomy" id="8469"/>
    <lineage>
        <taxon>Eukaryota</taxon>
        <taxon>Metazoa</taxon>
        <taxon>Chordata</taxon>
        <taxon>Craniata</taxon>
        <taxon>Vertebrata</taxon>
        <taxon>Euteleostomi</taxon>
        <taxon>Archelosauria</taxon>
        <taxon>Testudinata</taxon>
        <taxon>Testudines</taxon>
        <taxon>Cryptodira</taxon>
        <taxon>Durocryptodira</taxon>
        <taxon>Americhelydia</taxon>
        <taxon>Chelonioidea</taxon>
        <taxon>Cheloniidae</taxon>
        <taxon>Chelonia</taxon>
    </lineage>
</organism>
<proteinExistence type="predicted"/>
<dbReference type="EMBL" id="KB559790">
    <property type="protein sequence ID" value="EMP28943.1"/>
    <property type="molecule type" value="Genomic_DNA"/>
</dbReference>
<reference evidence="2" key="1">
    <citation type="journal article" date="2013" name="Nat. Genet.">
        <title>The draft genomes of soft-shell turtle and green sea turtle yield insights into the development and evolution of the turtle-specific body plan.</title>
        <authorList>
            <person name="Wang Z."/>
            <person name="Pascual-Anaya J."/>
            <person name="Zadissa A."/>
            <person name="Li W."/>
            <person name="Niimura Y."/>
            <person name="Huang Z."/>
            <person name="Li C."/>
            <person name="White S."/>
            <person name="Xiong Z."/>
            <person name="Fang D."/>
            <person name="Wang B."/>
            <person name="Ming Y."/>
            <person name="Chen Y."/>
            <person name="Zheng Y."/>
            <person name="Kuraku S."/>
            <person name="Pignatelli M."/>
            <person name="Herrero J."/>
            <person name="Beal K."/>
            <person name="Nozawa M."/>
            <person name="Li Q."/>
            <person name="Wang J."/>
            <person name="Zhang H."/>
            <person name="Yu L."/>
            <person name="Shigenobu S."/>
            <person name="Wang J."/>
            <person name="Liu J."/>
            <person name="Flicek P."/>
            <person name="Searle S."/>
            <person name="Wang J."/>
            <person name="Kuratani S."/>
            <person name="Yin Y."/>
            <person name="Aken B."/>
            <person name="Zhang G."/>
            <person name="Irie N."/>
        </authorList>
    </citation>
    <scope>NUCLEOTIDE SEQUENCE [LARGE SCALE GENOMIC DNA]</scope>
</reference>
<gene>
    <name evidence="1" type="ORF">UY3_13972</name>
</gene>
<dbReference type="Proteomes" id="UP000031443">
    <property type="component" value="Unassembled WGS sequence"/>
</dbReference>
<evidence type="ECO:0000313" key="1">
    <source>
        <dbReference type="EMBL" id="EMP28943.1"/>
    </source>
</evidence>
<accession>M7B9V5</accession>
<evidence type="ECO:0000313" key="2">
    <source>
        <dbReference type="Proteomes" id="UP000031443"/>
    </source>
</evidence>
<sequence length="130" mass="14279">MGEQRPLILRCEDAKRLFYSGSSAAGAFTYSGFGVISAAGAFSAAEDPERCLESSGAKKLTGFKTDLDKFMEEWSDETADNAILVPRYETHKVDEVTYFTGTSSVDEKDKLLSSTELFFSSDKCNQTLTL</sequence>
<dbReference type="AlphaFoldDB" id="M7B9V5"/>
<name>M7B9V5_CHEMY</name>